<comment type="subcellular location">
    <subcellularLocation>
        <location evidence="2">Cytoplasm</location>
    </subcellularLocation>
    <subcellularLocation>
        <location evidence="1">Nucleus</location>
    </subcellularLocation>
</comment>
<dbReference type="PANTHER" id="PTHR21664">
    <property type="entry name" value="CHRONIC MYELOGENOUS LEUKEMIA TUMOR ANTIGEN 66"/>
    <property type="match status" value="1"/>
</dbReference>
<dbReference type="PROSITE" id="PS51203">
    <property type="entry name" value="CS"/>
    <property type="match status" value="1"/>
</dbReference>
<keyword evidence="5" id="KW-0539">Nucleus</keyword>
<name>A0A834KK20_VESVU</name>
<evidence type="ECO:0000313" key="7">
    <source>
        <dbReference type="EMBL" id="KAF7405511.1"/>
    </source>
</evidence>
<evidence type="ECO:0000256" key="2">
    <source>
        <dbReference type="ARBA" id="ARBA00004496"/>
    </source>
</evidence>
<dbReference type="InterPro" id="IPR007052">
    <property type="entry name" value="CS_dom"/>
</dbReference>
<accession>A0A834KK20</accession>
<dbReference type="EMBL" id="JACSEA010000003">
    <property type="protein sequence ID" value="KAF7405511.1"/>
    <property type="molecule type" value="Genomic_DNA"/>
</dbReference>
<evidence type="ECO:0000313" key="8">
    <source>
        <dbReference type="Proteomes" id="UP000614350"/>
    </source>
</evidence>
<dbReference type="InterPro" id="IPR008978">
    <property type="entry name" value="HSP20-like_chaperone"/>
</dbReference>
<reference evidence="7" key="1">
    <citation type="journal article" date="2020" name="G3 (Bethesda)">
        <title>High-Quality Assemblies for Three Invasive Social Wasps from the &lt;i&gt;Vespula&lt;/i&gt; Genus.</title>
        <authorList>
            <person name="Harrop T.W.R."/>
            <person name="Guhlin J."/>
            <person name="McLaughlin G.M."/>
            <person name="Permina E."/>
            <person name="Stockwell P."/>
            <person name="Gilligan J."/>
            <person name="Le Lec M.F."/>
            <person name="Gruber M.A.M."/>
            <person name="Quinn O."/>
            <person name="Lovegrove M."/>
            <person name="Duncan E.J."/>
            <person name="Remnant E.J."/>
            <person name="Van Eeckhoven J."/>
            <person name="Graham B."/>
            <person name="Knapp R.A."/>
            <person name="Langford K.W."/>
            <person name="Kronenberg Z."/>
            <person name="Press M.O."/>
            <person name="Eacker S.M."/>
            <person name="Wilson-Rankin E.E."/>
            <person name="Purcell J."/>
            <person name="Lester P.J."/>
            <person name="Dearden P.K."/>
        </authorList>
    </citation>
    <scope>NUCLEOTIDE SEQUENCE</scope>
    <source>
        <strain evidence="7">Marl-1</strain>
    </source>
</reference>
<keyword evidence="4" id="KW-0963">Cytoplasm</keyword>
<gene>
    <name evidence="7" type="ORF">HZH66_004417</name>
</gene>
<keyword evidence="8" id="KW-1185">Reference proteome</keyword>
<evidence type="ECO:0000259" key="6">
    <source>
        <dbReference type="PROSITE" id="PS51203"/>
    </source>
</evidence>
<dbReference type="CDD" id="cd06467">
    <property type="entry name" value="p23_NUDC_like"/>
    <property type="match status" value="1"/>
</dbReference>
<proteinExistence type="predicted"/>
<organism evidence="7 8">
    <name type="scientific">Vespula vulgaris</name>
    <name type="common">Yellow jacket</name>
    <name type="synonym">Wasp</name>
    <dbReference type="NCBI Taxonomy" id="7454"/>
    <lineage>
        <taxon>Eukaryota</taxon>
        <taxon>Metazoa</taxon>
        <taxon>Ecdysozoa</taxon>
        <taxon>Arthropoda</taxon>
        <taxon>Hexapoda</taxon>
        <taxon>Insecta</taxon>
        <taxon>Pterygota</taxon>
        <taxon>Neoptera</taxon>
        <taxon>Endopterygota</taxon>
        <taxon>Hymenoptera</taxon>
        <taxon>Apocrita</taxon>
        <taxon>Aculeata</taxon>
        <taxon>Vespoidea</taxon>
        <taxon>Vespidae</taxon>
        <taxon>Vespinae</taxon>
        <taxon>Vespula</taxon>
    </lineage>
</organism>
<evidence type="ECO:0000256" key="5">
    <source>
        <dbReference type="ARBA" id="ARBA00023242"/>
    </source>
</evidence>
<protein>
    <recommendedName>
        <fullName evidence="3">NudC domain-containing protein 1</fullName>
    </recommendedName>
</protein>
<feature type="domain" description="CS" evidence="6">
    <location>
        <begin position="258"/>
        <end position="345"/>
    </location>
</feature>
<dbReference type="PANTHER" id="PTHR21664:SF1">
    <property type="entry name" value="NUDC DOMAIN-CONTAINING PROTEIN 1"/>
    <property type="match status" value="1"/>
</dbReference>
<dbReference type="SUPFAM" id="SSF49764">
    <property type="entry name" value="HSP20-like chaperones"/>
    <property type="match status" value="1"/>
</dbReference>
<sequence length="556" mass="63575">MTKIIELRPDRSLLNPRFEKYQFSPDIVPVKSEISLENDVFRLELSPDQESWLEVRLFALHNHLFKNPYDTSCWFVDKEYIVWRLNKNGSLQKIYKLCISNAKSSKSLYNPSIGFTVNNTVVISNGGNSLHLLKEDKSGHVKAFLLEEAEPGVILDVQYVQTKSQIIVTLSSVADDNGKKCTKLVLLFYTWQQSDKNQETFHLCNKQVLKVRGTVEYVFIEENGDHLHSICQNNVTFESNNQTITESSITDIGDREHIKIPKYCWSQDEDSLTVWIKIPEKYYQSQAKVNVKSTEISITVNDNVLIQGECQHRLDEKLTTWKHEKDTLQLDLVKFESGLMWNELIKGDTGGECLSNESLAAEIHSRLAHLCSENLDAPCGEGQPYLGFNSEQLEECDIEGKDNILQRINLISQKTTHLATLGTNNHVLFTYKMKFGQAICLRHDHDGCLWITDIVEDNIWNIKHTTTFPGFGYVEASKSNKKFCVCSPDGSYVAIIEHTRHVFLYEKPESGSEISKQWIVDLECDSSSSIIMGAVATNKYLIILTKNKLYHLQIYP</sequence>
<evidence type="ECO:0000256" key="1">
    <source>
        <dbReference type="ARBA" id="ARBA00004123"/>
    </source>
</evidence>
<evidence type="ECO:0000256" key="3">
    <source>
        <dbReference type="ARBA" id="ARBA00018915"/>
    </source>
</evidence>
<dbReference type="GO" id="GO:0005737">
    <property type="term" value="C:cytoplasm"/>
    <property type="evidence" value="ECO:0007669"/>
    <property type="project" value="UniProtKB-SubCell"/>
</dbReference>
<dbReference type="GO" id="GO:0005634">
    <property type="term" value="C:nucleus"/>
    <property type="evidence" value="ECO:0007669"/>
    <property type="project" value="UniProtKB-SubCell"/>
</dbReference>
<dbReference type="Proteomes" id="UP000614350">
    <property type="component" value="Unassembled WGS sequence"/>
</dbReference>
<dbReference type="InterPro" id="IPR037895">
    <property type="entry name" value="NUDCD1"/>
</dbReference>
<dbReference type="AlphaFoldDB" id="A0A834KK20"/>
<evidence type="ECO:0000256" key="4">
    <source>
        <dbReference type="ARBA" id="ARBA00022490"/>
    </source>
</evidence>
<dbReference type="Pfam" id="PF04969">
    <property type="entry name" value="CS"/>
    <property type="match status" value="1"/>
</dbReference>
<dbReference type="Gene3D" id="2.60.40.790">
    <property type="match status" value="1"/>
</dbReference>
<comment type="caution">
    <text evidence="7">The sequence shown here is derived from an EMBL/GenBank/DDBJ whole genome shotgun (WGS) entry which is preliminary data.</text>
</comment>